<dbReference type="Proteomes" id="UP000094764">
    <property type="component" value="Unassembled WGS sequence"/>
</dbReference>
<reference evidence="3" key="1">
    <citation type="submission" date="2016-09" db="EMBL/GenBank/DDBJ databases">
        <authorList>
            <person name="Gulvik C.A."/>
        </authorList>
    </citation>
    <scope>NUCLEOTIDE SEQUENCE [LARGE SCALE GENOMIC DNA]</scope>
    <source>
        <strain evidence="3">LMG 26306</strain>
    </source>
</reference>
<dbReference type="RefSeq" id="WP_069633955.1">
    <property type="nucleotide sequence ID" value="NZ_JXKZ01000003.1"/>
</dbReference>
<protein>
    <submittedName>
        <fullName evidence="2">Uncharacterized protein</fullName>
    </submittedName>
</protein>
<evidence type="ECO:0000313" key="2">
    <source>
        <dbReference type="EMBL" id="OEG19617.1"/>
    </source>
</evidence>
<accession>A0A1E5H3N9</accession>
<gene>
    <name evidence="2" type="ORF">BCR23_02700</name>
</gene>
<evidence type="ECO:0000256" key="1">
    <source>
        <dbReference type="SAM" id="Phobius"/>
    </source>
</evidence>
<keyword evidence="3" id="KW-1185">Reference proteome</keyword>
<feature type="transmembrane region" description="Helical" evidence="1">
    <location>
        <begin position="7"/>
        <end position="25"/>
    </location>
</feature>
<dbReference type="SUPFAM" id="SSF52058">
    <property type="entry name" value="L domain-like"/>
    <property type="match status" value="1"/>
</dbReference>
<sequence>MKKKLRLLLNGCGIVALVFAAFMFGKSNLADERKVYIASERARQTIVSLIGEEVPDELPTVKQMESIDETYLTIHGSSLEGVEHLTKLEAINYYPDESGALIDLRPLGKMKNLKSIDNYSHRTDDKATEMVQDISFLANLDKLEVLRLNHFPVLDLTPLSNLKKLKLVQLNSMITAPTAVVEKESKKIMFGHPVKYSSQFNNAVKKTYVSGAEKVEIENDIITIHNIMDKEEVITVSISAISKTEDGNYYNYNLNYVIPLIWK</sequence>
<dbReference type="EMBL" id="MIKB01000001">
    <property type="protein sequence ID" value="OEG19617.1"/>
    <property type="molecule type" value="Genomic_DNA"/>
</dbReference>
<evidence type="ECO:0000313" key="3">
    <source>
        <dbReference type="Proteomes" id="UP000094764"/>
    </source>
</evidence>
<dbReference type="Gene3D" id="3.80.10.10">
    <property type="entry name" value="Ribonuclease Inhibitor"/>
    <property type="match status" value="1"/>
</dbReference>
<organism evidence="2 3">
    <name type="scientific">Enterococcus quebecensis</name>
    <dbReference type="NCBI Taxonomy" id="903983"/>
    <lineage>
        <taxon>Bacteria</taxon>
        <taxon>Bacillati</taxon>
        <taxon>Bacillota</taxon>
        <taxon>Bacilli</taxon>
        <taxon>Lactobacillales</taxon>
        <taxon>Enterococcaceae</taxon>
        <taxon>Enterococcus</taxon>
    </lineage>
</organism>
<name>A0A1E5H3N9_9ENTE</name>
<dbReference type="AlphaFoldDB" id="A0A1E5H3N9"/>
<keyword evidence="1" id="KW-0472">Membrane</keyword>
<keyword evidence="1" id="KW-1133">Transmembrane helix</keyword>
<comment type="caution">
    <text evidence="2">The sequence shown here is derived from an EMBL/GenBank/DDBJ whole genome shotgun (WGS) entry which is preliminary data.</text>
</comment>
<dbReference type="InterPro" id="IPR032675">
    <property type="entry name" value="LRR_dom_sf"/>
</dbReference>
<proteinExistence type="predicted"/>
<keyword evidence="1" id="KW-0812">Transmembrane</keyword>
<dbReference type="OrthoDB" id="2339349at2"/>